<reference evidence="1 2" key="1">
    <citation type="submission" date="2013-02" db="EMBL/GenBank/DDBJ databases">
        <authorList>
            <person name="Harkins D.M."/>
            <person name="Durkin A.S."/>
            <person name="Brinkac L.M."/>
            <person name="Haft D.H."/>
            <person name="Selengut J.D."/>
            <person name="Sanka R."/>
            <person name="DePew J."/>
            <person name="Purushe J."/>
            <person name="Whelen A.C."/>
            <person name="Vinetz J.M."/>
            <person name="Sutton G.G."/>
            <person name="Nierman W.C."/>
            <person name="Fouts D.E."/>
        </authorList>
    </citation>
    <scope>NUCLEOTIDE SEQUENCE [LARGE SCALE GENOMIC DNA]</scope>
    <source>
        <strain evidence="1 2">2002000626</strain>
    </source>
</reference>
<proteinExistence type="predicted"/>
<dbReference type="EMBL" id="AFJL02000164">
    <property type="protein sequence ID" value="EMY03822.1"/>
    <property type="molecule type" value="Genomic_DNA"/>
</dbReference>
<accession>A0A829CUH0</accession>
<gene>
    <name evidence="1" type="ORF">LEP1GSC029_0137</name>
</gene>
<sequence>MTGMLLCLNRDQRIIFILGEIFSVSDMVGSKIMSISRTNFRKNYPEPVKIFIIL</sequence>
<organism evidence="1 2">
    <name type="scientific">Leptospira interrogans str. 2002000626</name>
    <dbReference type="NCBI Taxonomy" id="996803"/>
    <lineage>
        <taxon>Bacteria</taxon>
        <taxon>Pseudomonadati</taxon>
        <taxon>Spirochaetota</taxon>
        <taxon>Spirochaetia</taxon>
        <taxon>Leptospirales</taxon>
        <taxon>Leptospiraceae</taxon>
        <taxon>Leptospira</taxon>
    </lineage>
</organism>
<evidence type="ECO:0000313" key="1">
    <source>
        <dbReference type="EMBL" id="EMY03822.1"/>
    </source>
</evidence>
<evidence type="ECO:0000313" key="2">
    <source>
        <dbReference type="Proteomes" id="UP000012329"/>
    </source>
</evidence>
<name>A0A829CUH0_LEPIR</name>
<protein>
    <submittedName>
        <fullName evidence="1">Uncharacterized protein</fullName>
    </submittedName>
</protein>
<dbReference type="AlphaFoldDB" id="A0A829CUH0"/>
<dbReference type="Proteomes" id="UP000012329">
    <property type="component" value="Unassembled WGS sequence"/>
</dbReference>
<comment type="caution">
    <text evidence="1">The sequence shown here is derived from an EMBL/GenBank/DDBJ whole genome shotgun (WGS) entry which is preliminary data.</text>
</comment>